<dbReference type="Gene3D" id="3.60.15.10">
    <property type="entry name" value="Ribonuclease Z/Hydroxyacylglutathione hydrolase-like"/>
    <property type="match status" value="1"/>
</dbReference>
<dbReference type="OrthoDB" id="450111at2"/>
<comment type="caution">
    <text evidence="1">The sequence shown here is derived from an EMBL/GenBank/DDBJ whole genome shotgun (WGS) entry which is preliminary data.</text>
</comment>
<proteinExistence type="predicted"/>
<dbReference type="InterPro" id="IPR025638">
    <property type="entry name" value="DUF4336"/>
</dbReference>
<evidence type="ECO:0000313" key="1">
    <source>
        <dbReference type="EMBL" id="TLU66295.1"/>
    </source>
</evidence>
<organism evidence="1 2">
    <name type="scientific">Thalassotalea litorea</name>
    <dbReference type="NCBI Taxonomy" id="2020715"/>
    <lineage>
        <taxon>Bacteria</taxon>
        <taxon>Pseudomonadati</taxon>
        <taxon>Pseudomonadota</taxon>
        <taxon>Gammaproteobacteria</taxon>
        <taxon>Alteromonadales</taxon>
        <taxon>Colwelliaceae</taxon>
        <taxon>Thalassotalea</taxon>
    </lineage>
</organism>
<dbReference type="SUPFAM" id="SSF56281">
    <property type="entry name" value="Metallo-hydrolase/oxidoreductase"/>
    <property type="match status" value="1"/>
</dbReference>
<accession>A0A5R9IL86</accession>
<dbReference type="AlphaFoldDB" id="A0A5R9IL86"/>
<name>A0A5R9IL86_9GAMM</name>
<dbReference type="PANTHER" id="PTHR33835">
    <property type="entry name" value="YALI0C07656P"/>
    <property type="match status" value="1"/>
</dbReference>
<gene>
    <name evidence="1" type="ORF">FE810_06235</name>
</gene>
<reference evidence="1 2" key="1">
    <citation type="submission" date="2019-05" db="EMBL/GenBank/DDBJ databases">
        <title>Genome sequences of Thalassotalea litorea 1K03283.</title>
        <authorList>
            <person name="Zhang D."/>
        </authorList>
    </citation>
    <scope>NUCLEOTIDE SEQUENCE [LARGE SCALE GENOMIC DNA]</scope>
    <source>
        <strain evidence="1 2">MCCC 1K03283</strain>
    </source>
</reference>
<dbReference type="Pfam" id="PF14234">
    <property type="entry name" value="DUF4336"/>
    <property type="match status" value="1"/>
</dbReference>
<evidence type="ECO:0000313" key="2">
    <source>
        <dbReference type="Proteomes" id="UP000307790"/>
    </source>
</evidence>
<dbReference type="EMBL" id="VCBC01000005">
    <property type="protein sequence ID" value="TLU66295.1"/>
    <property type="molecule type" value="Genomic_DNA"/>
</dbReference>
<dbReference type="Proteomes" id="UP000307790">
    <property type="component" value="Unassembled WGS sequence"/>
</dbReference>
<dbReference type="InterPro" id="IPR036866">
    <property type="entry name" value="RibonucZ/Hydroxyglut_hydro"/>
</dbReference>
<sequence length="249" mass="28238">MKSATVKQFGENLFISSTFVKFYGATLQTRMAVIKADNNQLLIYSPIFLTDQIKQSLADLGTVTWIIAPNKIHNQGLADYIEAFPDAKIFAAPGLKERCPQLKVDNVLHGYQANFLSPDIDMITTQGNSFFSEVLLLHKPSKTLIVADFIENMTKTTTSMLWLFKLFGVREKPMSSPEFRMYTTNAQQAQEALEIVDSWDFQQIFLCHGELITTNAGGVFNRVCEKFLEQIERRSELTKGLYSQLSKLQ</sequence>
<keyword evidence="2" id="KW-1185">Reference proteome</keyword>
<dbReference type="PANTHER" id="PTHR33835:SF1">
    <property type="entry name" value="METALLO-BETA-LACTAMASE DOMAIN-CONTAINING PROTEIN"/>
    <property type="match status" value="1"/>
</dbReference>
<protein>
    <submittedName>
        <fullName evidence="1">DUF4336 domain-containing protein</fullName>
    </submittedName>
</protein>
<dbReference type="RefSeq" id="WP_138319170.1">
    <property type="nucleotide sequence ID" value="NZ_VCBC01000005.1"/>
</dbReference>